<name>A0AAV4RYB7_9ARAC</name>
<dbReference type="AlphaFoldDB" id="A0AAV4RYB7"/>
<dbReference type="EMBL" id="BPLQ01006962">
    <property type="protein sequence ID" value="GIY26674.1"/>
    <property type="molecule type" value="Genomic_DNA"/>
</dbReference>
<accession>A0AAV4RYB7</accession>
<evidence type="ECO:0000313" key="2">
    <source>
        <dbReference type="Proteomes" id="UP001054837"/>
    </source>
</evidence>
<proteinExistence type="predicted"/>
<keyword evidence="2" id="KW-1185">Reference proteome</keyword>
<sequence length="113" mass="12887">MSISSDINDSELLLPWDIANNQSRRHNLDDFTRGCIITKTKCRREVQPLVIITGEILLPHVHLFKTTVGSNFIYDNFVPHHSSCRRTLREGFMRSATNNDFAAKTGVTRGNRT</sequence>
<gene>
    <name evidence="1" type="ORF">CDAR_29341</name>
</gene>
<evidence type="ECO:0000313" key="1">
    <source>
        <dbReference type="EMBL" id="GIY26674.1"/>
    </source>
</evidence>
<organism evidence="1 2">
    <name type="scientific">Caerostris darwini</name>
    <dbReference type="NCBI Taxonomy" id="1538125"/>
    <lineage>
        <taxon>Eukaryota</taxon>
        <taxon>Metazoa</taxon>
        <taxon>Ecdysozoa</taxon>
        <taxon>Arthropoda</taxon>
        <taxon>Chelicerata</taxon>
        <taxon>Arachnida</taxon>
        <taxon>Araneae</taxon>
        <taxon>Araneomorphae</taxon>
        <taxon>Entelegynae</taxon>
        <taxon>Araneoidea</taxon>
        <taxon>Araneidae</taxon>
        <taxon>Caerostris</taxon>
    </lineage>
</organism>
<reference evidence="1 2" key="1">
    <citation type="submission" date="2021-06" db="EMBL/GenBank/DDBJ databases">
        <title>Caerostris darwini draft genome.</title>
        <authorList>
            <person name="Kono N."/>
            <person name="Arakawa K."/>
        </authorList>
    </citation>
    <scope>NUCLEOTIDE SEQUENCE [LARGE SCALE GENOMIC DNA]</scope>
</reference>
<dbReference type="Proteomes" id="UP001054837">
    <property type="component" value="Unassembled WGS sequence"/>
</dbReference>
<protein>
    <submittedName>
        <fullName evidence="1">Uncharacterized protein</fullName>
    </submittedName>
</protein>
<comment type="caution">
    <text evidence="1">The sequence shown here is derived from an EMBL/GenBank/DDBJ whole genome shotgun (WGS) entry which is preliminary data.</text>
</comment>